<protein>
    <submittedName>
        <fullName evidence="2">Uncharacterized protein</fullName>
    </submittedName>
</protein>
<evidence type="ECO:0000256" key="1">
    <source>
        <dbReference type="SAM" id="Phobius"/>
    </source>
</evidence>
<reference evidence="2 3" key="1">
    <citation type="submission" date="2024-04" db="EMBL/GenBank/DDBJ databases">
        <authorList>
            <person name="Rising A."/>
            <person name="Reimegard J."/>
            <person name="Sonavane S."/>
            <person name="Akerstrom W."/>
            <person name="Nylinder S."/>
            <person name="Hedman E."/>
            <person name="Kallberg Y."/>
        </authorList>
    </citation>
    <scope>NUCLEOTIDE SEQUENCE [LARGE SCALE GENOMIC DNA]</scope>
</reference>
<evidence type="ECO:0000313" key="3">
    <source>
        <dbReference type="Proteomes" id="UP001497382"/>
    </source>
</evidence>
<comment type="caution">
    <text evidence="2">The sequence shown here is derived from an EMBL/GenBank/DDBJ whole genome shotgun (WGS) entry which is preliminary data.</text>
</comment>
<dbReference type="AlphaFoldDB" id="A0AAV1ZZQ5"/>
<keyword evidence="1" id="KW-0812">Transmembrane</keyword>
<sequence>MRDKNQVYMKKMLCKNHILYSLGLFIMIIRRVKI</sequence>
<proteinExistence type="predicted"/>
<gene>
    <name evidence="2" type="ORF">LARSCL_LOCUS9086</name>
</gene>
<keyword evidence="1" id="KW-0472">Membrane</keyword>
<feature type="transmembrane region" description="Helical" evidence="1">
    <location>
        <begin position="12"/>
        <end position="29"/>
    </location>
</feature>
<name>A0AAV1ZZQ5_9ARAC</name>
<dbReference type="Proteomes" id="UP001497382">
    <property type="component" value="Unassembled WGS sequence"/>
</dbReference>
<dbReference type="EMBL" id="CAXIEN010000100">
    <property type="protein sequence ID" value="CAL1277207.1"/>
    <property type="molecule type" value="Genomic_DNA"/>
</dbReference>
<keyword evidence="3" id="KW-1185">Reference proteome</keyword>
<evidence type="ECO:0000313" key="2">
    <source>
        <dbReference type="EMBL" id="CAL1277207.1"/>
    </source>
</evidence>
<keyword evidence="1" id="KW-1133">Transmembrane helix</keyword>
<organism evidence="2 3">
    <name type="scientific">Larinioides sclopetarius</name>
    <dbReference type="NCBI Taxonomy" id="280406"/>
    <lineage>
        <taxon>Eukaryota</taxon>
        <taxon>Metazoa</taxon>
        <taxon>Ecdysozoa</taxon>
        <taxon>Arthropoda</taxon>
        <taxon>Chelicerata</taxon>
        <taxon>Arachnida</taxon>
        <taxon>Araneae</taxon>
        <taxon>Araneomorphae</taxon>
        <taxon>Entelegynae</taxon>
        <taxon>Araneoidea</taxon>
        <taxon>Araneidae</taxon>
        <taxon>Larinioides</taxon>
    </lineage>
</organism>
<accession>A0AAV1ZZQ5</accession>